<evidence type="ECO:0000256" key="2">
    <source>
        <dbReference type="ARBA" id="ARBA00022475"/>
    </source>
</evidence>
<dbReference type="InterPro" id="IPR013106">
    <property type="entry name" value="Ig_V-set"/>
</dbReference>
<dbReference type="GO" id="GO:0007166">
    <property type="term" value="P:cell surface receptor signaling pathway"/>
    <property type="evidence" value="ECO:0007669"/>
    <property type="project" value="TreeGrafter"/>
</dbReference>
<dbReference type="InterPro" id="IPR013783">
    <property type="entry name" value="Ig-like_fold"/>
</dbReference>
<evidence type="ECO:0000313" key="13">
    <source>
        <dbReference type="Ensembl" id="ENSPFOP00000021876.1"/>
    </source>
</evidence>
<evidence type="ECO:0000259" key="12">
    <source>
        <dbReference type="PROSITE" id="PS50835"/>
    </source>
</evidence>
<keyword evidence="10" id="KW-0393">Immunoglobulin domain</keyword>
<proteinExistence type="predicted"/>
<evidence type="ECO:0000256" key="1">
    <source>
        <dbReference type="ARBA" id="ARBA00004251"/>
    </source>
</evidence>
<feature type="domain" description="Ig-like" evidence="12">
    <location>
        <begin position="132"/>
        <end position="223"/>
    </location>
</feature>
<sequence length="223" mass="25460">QFYVRSRICLANAFLFVFPGLITVNVLQGSDAILPCSPTTKEDLSSKSFEWRKDGQNVFYYDAGSHYNDGLDGQDPQFKDRVSFFEDQLGSGNASIQIQNVMIQDSGNYRCEILGMNTRQPRRQLQRLSEVPSESLIEDAQNNDVTLPCSPIGKDNLIEQVFDWKKNDGKEEVLIYGKKNKEITVQNQNFENRVEIFQNQLEFGNASICIKNTKWEDSGIYTC</sequence>
<dbReference type="PROSITE" id="PS50835">
    <property type="entry name" value="IG_LIKE"/>
    <property type="match status" value="2"/>
</dbReference>
<evidence type="ECO:0000256" key="3">
    <source>
        <dbReference type="ARBA" id="ARBA00022692"/>
    </source>
</evidence>
<comment type="subcellular location">
    <subcellularLocation>
        <location evidence="1">Cell membrane</location>
        <topology evidence="1">Single-pass type I membrane protein</topology>
    </subcellularLocation>
</comment>
<evidence type="ECO:0000256" key="6">
    <source>
        <dbReference type="ARBA" id="ARBA00023136"/>
    </source>
</evidence>
<keyword evidence="7" id="KW-1015">Disulfide bond</keyword>
<evidence type="ECO:0000256" key="9">
    <source>
        <dbReference type="ARBA" id="ARBA00023180"/>
    </source>
</evidence>
<feature type="domain" description="Ig-like" evidence="12">
    <location>
        <begin position="19"/>
        <end position="129"/>
    </location>
</feature>
<dbReference type="SUPFAM" id="SSF48726">
    <property type="entry name" value="Immunoglobulin"/>
    <property type="match status" value="2"/>
</dbReference>
<dbReference type="InterPro" id="IPR051713">
    <property type="entry name" value="T-cell_Activation_Regulation"/>
</dbReference>
<accession>A0A096LRT5</accession>
<evidence type="ECO:0000256" key="10">
    <source>
        <dbReference type="ARBA" id="ARBA00023319"/>
    </source>
</evidence>
<dbReference type="GO" id="GO:0009897">
    <property type="term" value="C:external side of plasma membrane"/>
    <property type="evidence" value="ECO:0007669"/>
    <property type="project" value="TreeGrafter"/>
</dbReference>
<dbReference type="Proteomes" id="UP000028760">
    <property type="component" value="Unassembled WGS sequence"/>
</dbReference>
<protein>
    <recommendedName>
        <fullName evidence="12">Ig-like domain-containing protein</fullName>
    </recommendedName>
</protein>
<keyword evidence="9" id="KW-0325">Glycoprotein</keyword>
<dbReference type="Pfam" id="PF07686">
    <property type="entry name" value="V-set"/>
    <property type="match status" value="2"/>
</dbReference>
<dbReference type="EMBL" id="AYCK01002444">
    <property type="status" value="NOT_ANNOTATED_CDS"/>
    <property type="molecule type" value="Genomic_DNA"/>
</dbReference>
<reference evidence="13" key="3">
    <citation type="submission" date="2025-09" db="UniProtKB">
        <authorList>
            <consortium name="Ensembl"/>
        </authorList>
    </citation>
    <scope>IDENTIFICATION</scope>
</reference>
<dbReference type="GeneTree" id="ENSGT01150000287359"/>
<evidence type="ECO:0000313" key="14">
    <source>
        <dbReference type="Proteomes" id="UP000028760"/>
    </source>
</evidence>
<keyword evidence="3" id="KW-0812">Transmembrane</keyword>
<keyword evidence="2" id="KW-1003">Cell membrane</keyword>
<feature type="signal peptide" evidence="11">
    <location>
        <begin position="1"/>
        <end position="32"/>
    </location>
</feature>
<dbReference type="EMBL" id="AYCK01002445">
    <property type="status" value="NOT_ANNOTATED_CDS"/>
    <property type="molecule type" value="Genomic_DNA"/>
</dbReference>
<keyword evidence="5" id="KW-1133">Transmembrane helix</keyword>
<evidence type="ECO:0000256" key="5">
    <source>
        <dbReference type="ARBA" id="ARBA00022989"/>
    </source>
</evidence>
<evidence type="ECO:0000256" key="7">
    <source>
        <dbReference type="ARBA" id="ARBA00023157"/>
    </source>
</evidence>
<dbReference type="InterPro" id="IPR036179">
    <property type="entry name" value="Ig-like_dom_sf"/>
</dbReference>
<organism evidence="13 14">
    <name type="scientific">Poecilia formosa</name>
    <name type="common">Amazon molly</name>
    <name type="synonym">Limia formosa</name>
    <dbReference type="NCBI Taxonomy" id="48698"/>
    <lineage>
        <taxon>Eukaryota</taxon>
        <taxon>Metazoa</taxon>
        <taxon>Chordata</taxon>
        <taxon>Craniata</taxon>
        <taxon>Vertebrata</taxon>
        <taxon>Euteleostomi</taxon>
        <taxon>Actinopterygii</taxon>
        <taxon>Neopterygii</taxon>
        <taxon>Teleostei</taxon>
        <taxon>Neoteleostei</taxon>
        <taxon>Acanthomorphata</taxon>
        <taxon>Ovalentaria</taxon>
        <taxon>Atherinomorphae</taxon>
        <taxon>Cyprinodontiformes</taxon>
        <taxon>Poeciliidae</taxon>
        <taxon>Poeciliinae</taxon>
        <taxon>Poecilia</taxon>
    </lineage>
</organism>
<keyword evidence="14" id="KW-1185">Reference proteome</keyword>
<dbReference type="SMART" id="SM00406">
    <property type="entry name" value="IGv"/>
    <property type="match status" value="2"/>
</dbReference>
<dbReference type="InterPro" id="IPR003599">
    <property type="entry name" value="Ig_sub"/>
</dbReference>
<dbReference type="PANTHER" id="PTHR25466:SF9">
    <property type="entry name" value="FIBRONECTIN TYPE-III DOMAIN-CONTAINING PROTEIN"/>
    <property type="match status" value="1"/>
</dbReference>
<dbReference type="GO" id="GO:0031295">
    <property type="term" value="P:T cell costimulation"/>
    <property type="evidence" value="ECO:0007669"/>
    <property type="project" value="TreeGrafter"/>
</dbReference>
<dbReference type="Gene3D" id="2.60.40.10">
    <property type="entry name" value="Immunoglobulins"/>
    <property type="match status" value="2"/>
</dbReference>
<dbReference type="GO" id="GO:0071222">
    <property type="term" value="P:cellular response to lipopolysaccharide"/>
    <property type="evidence" value="ECO:0007669"/>
    <property type="project" value="TreeGrafter"/>
</dbReference>
<reference evidence="13" key="2">
    <citation type="submission" date="2025-08" db="UniProtKB">
        <authorList>
            <consortium name="Ensembl"/>
        </authorList>
    </citation>
    <scope>IDENTIFICATION</scope>
</reference>
<keyword evidence="4 11" id="KW-0732">Signal</keyword>
<name>A0A096LRT5_POEFO</name>
<dbReference type="GO" id="GO:0042102">
    <property type="term" value="P:positive regulation of T cell proliferation"/>
    <property type="evidence" value="ECO:0007669"/>
    <property type="project" value="TreeGrafter"/>
</dbReference>
<keyword evidence="6" id="KW-0472">Membrane</keyword>
<dbReference type="PANTHER" id="PTHR25466">
    <property type="entry name" value="T-LYMPHOCYTE ACTIVATION ANTIGEN"/>
    <property type="match status" value="1"/>
</dbReference>
<keyword evidence="8" id="KW-0675">Receptor</keyword>
<dbReference type="Ensembl" id="ENSPFOT00000027850.1">
    <property type="protein sequence ID" value="ENSPFOP00000021876.1"/>
    <property type="gene ID" value="ENSPFOG00000022836.1"/>
</dbReference>
<dbReference type="GO" id="GO:0042130">
    <property type="term" value="P:negative regulation of T cell proliferation"/>
    <property type="evidence" value="ECO:0007669"/>
    <property type="project" value="TreeGrafter"/>
</dbReference>
<feature type="chain" id="PRO_5001919206" description="Ig-like domain-containing protein" evidence="11">
    <location>
        <begin position="33"/>
        <end position="223"/>
    </location>
</feature>
<dbReference type="InterPro" id="IPR007110">
    <property type="entry name" value="Ig-like_dom"/>
</dbReference>
<evidence type="ECO:0000256" key="4">
    <source>
        <dbReference type="ARBA" id="ARBA00022729"/>
    </source>
</evidence>
<dbReference type="SMART" id="SM00409">
    <property type="entry name" value="IG"/>
    <property type="match status" value="1"/>
</dbReference>
<dbReference type="GO" id="GO:0006955">
    <property type="term" value="P:immune response"/>
    <property type="evidence" value="ECO:0007669"/>
    <property type="project" value="TreeGrafter"/>
</dbReference>
<evidence type="ECO:0000256" key="8">
    <source>
        <dbReference type="ARBA" id="ARBA00023170"/>
    </source>
</evidence>
<dbReference type="AlphaFoldDB" id="A0A096LRT5"/>
<reference evidence="14" key="1">
    <citation type="submission" date="2013-10" db="EMBL/GenBank/DDBJ databases">
        <authorList>
            <person name="Schartl M."/>
            <person name="Warren W."/>
        </authorList>
    </citation>
    <scope>NUCLEOTIDE SEQUENCE [LARGE SCALE GENOMIC DNA]</scope>
    <source>
        <strain evidence="14">female</strain>
    </source>
</reference>
<evidence type="ECO:0000256" key="11">
    <source>
        <dbReference type="SAM" id="SignalP"/>
    </source>
</evidence>